<dbReference type="EMBL" id="JAFBCV010000013">
    <property type="protein sequence ID" value="MBM7840335.1"/>
    <property type="molecule type" value="Genomic_DNA"/>
</dbReference>
<dbReference type="RefSeq" id="WP_035420100.1">
    <property type="nucleotide sequence ID" value="NZ_JAFBCV010000013.1"/>
</dbReference>
<dbReference type="InterPro" id="IPR025622">
    <property type="entry name" value="YqzE"/>
</dbReference>
<evidence type="ECO:0008006" key="3">
    <source>
        <dbReference type="Google" id="ProtNLM"/>
    </source>
</evidence>
<accession>A0ABS2SYK1</accession>
<evidence type="ECO:0000313" key="2">
    <source>
        <dbReference type="Proteomes" id="UP001179280"/>
    </source>
</evidence>
<dbReference type="Proteomes" id="UP001179280">
    <property type="component" value="Unassembled WGS sequence"/>
</dbReference>
<dbReference type="Pfam" id="PF14038">
    <property type="entry name" value="YqzE"/>
    <property type="match status" value="1"/>
</dbReference>
<protein>
    <recommendedName>
        <fullName evidence="3">YqzE family protein</fullName>
    </recommendedName>
</protein>
<reference evidence="1" key="1">
    <citation type="submission" date="2021-01" db="EMBL/GenBank/DDBJ databases">
        <title>Genomic Encyclopedia of Type Strains, Phase IV (KMG-IV): sequencing the most valuable type-strain genomes for metagenomic binning, comparative biology and taxonomic classification.</title>
        <authorList>
            <person name="Goeker M."/>
        </authorList>
    </citation>
    <scope>NUCLEOTIDE SEQUENCE</scope>
    <source>
        <strain evidence="1">DSM 21943</strain>
    </source>
</reference>
<gene>
    <name evidence="1" type="ORF">JOC54_003616</name>
</gene>
<sequence length="64" mass="7565">MSFQDLLKYATQEAVKQIDKPKPVRQAERERKKAAKEPLTHWAFGVMPFAFSFLKRRIKNSKDQ</sequence>
<comment type="caution">
    <text evidence="1">The sequence shown here is derived from an EMBL/GenBank/DDBJ whole genome shotgun (WGS) entry which is preliminary data.</text>
</comment>
<proteinExistence type="predicted"/>
<keyword evidence="2" id="KW-1185">Reference proteome</keyword>
<evidence type="ECO:0000313" key="1">
    <source>
        <dbReference type="EMBL" id="MBM7840335.1"/>
    </source>
</evidence>
<name>A0ABS2SYK1_9BACI</name>
<organism evidence="1 2">
    <name type="scientific">Shouchella xiaoxiensis</name>
    <dbReference type="NCBI Taxonomy" id="766895"/>
    <lineage>
        <taxon>Bacteria</taxon>
        <taxon>Bacillati</taxon>
        <taxon>Bacillota</taxon>
        <taxon>Bacilli</taxon>
        <taxon>Bacillales</taxon>
        <taxon>Bacillaceae</taxon>
        <taxon>Shouchella</taxon>
    </lineage>
</organism>